<evidence type="ECO:0000256" key="1">
    <source>
        <dbReference type="SAM" id="MobiDB-lite"/>
    </source>
</evidence>
<sequence length="45" mass="4879">MSSEQSQIQESLSRRANATSQTANLMHVQAITPKQVSNPLVVTPV</sequence>
<reference evidence="2" key="1">
    <citation type="submission" date="2018-05" db="EMBL/GenBank/DDBJ databases">
        <authorList>
            <person name="Lanie J.A."/>
            <person name="Ng W.-L."/>
            <person name="Kazmierczak K.M."/>
            <person name="Andrzejewski T.M."/>
            <person name="Davidsen T.M."/>
            <person name="Wayne K.J."/>
            <person name="Tettelin H."/>
            <person name="Glass J.I."/>
            <person name="Rusch D."/>
            <person name="Podicherti R."/>
            <person name="Tsui H.-C.T."/>
            <person name="Winkler M.E."/>
        </authorList>
    </citation>
    <scope>NUCLEOTIDE SEQUENCE</scope>
</reference>
<feature type="compositionally biased region" description="Low complexity" evidence="1">
    <location>
        <begin position="1"/>
        <end position="11"/>
    </location>
</feature>
<proteinExistence type="predicted"/>
<accession>A0A381R9L1</accession>
<dbReference type="EMBL" id="UINC01001686">
    <property type="protein sequence ID" value="SUZ86537.1"/>
    <property type="molecule type" value="Genomic_DNA"/>
</dbReference>
<feature type="region of interest" description="Disordered" evidence="1">
    <location>
        <begin position="1"/>
        <end position="21"/>
    </location>
</feature>
<protein>
    <submittedName>
        <fullName evidence="2">Uncharacterized protein</fullName>
    </submittedName>
</protein>
<dbReference type="AlphaFoldDB" id="A0A381R9L1"/>
<gene>
    <name evidence="2" type="ORF">METZ01_LOCUS39391</name>
</gene>
<evidence type="ECO:0000313" key="2">
    <source>
        <dbReference type="EMBL" id="SUZ86537.1"/>
    </source>
</evidence>
<name>A0A381R9L1_9ZZZZ</name>
<organism evidence="2">
    <name type="scientific">marine metagenome</name>
    <dbReference type="NCBI Taxonomy" id="408172"/>
    <lineage>
        <taxon>unclassified sequences</taxon>
        <taxon>metagenomes</taxon>
        <taxon>ecological metagenomes</taxon>
    </lineage>
</organism>